<dbReference type="STRING" id="1423743.FD41_GL000738"/>
<evidence type="ECO:0000313" key="2">
    <source>
        <dbReference type="EMBL" id="KRM05350.1"/>
    </source>
</evidence>
<name>X0QHG2_9LACO</name>
<evidence type="ECO:0000313" key="4">
    <source>
        <dbReference type="Proteomes" id="UP000051966"/>
    </source>
</evidence>
<evidence type="ECO:0000313" key="3">
    <source>
        <dbReference type="Proteomes" id="UP000019488"/>
    </source>
</evidence>
<dbReference type="Proteomes" id="UP000019488">
    <property type="component" value="Unassembled WGS sequence"/>
</dbReference>
<dbReference type="RefSeq" id="WP_051996215.1">
    <property type="nucleotide sequence ID" value="NZ_AZFY01000109.1"/>
</dbReference>
<proteinExistence type="predicted"/>
<comment type="caution">
    <text evidence="1">The sequence shown here is derived from an EMBL/GenBank/DDBJ whole genome shotgun (WGS) entry which is preliminary data.</text>
</comment>
<evidence type="ECO:0000313" key="1">
    <source>
        <dbReference type="EMBL" id="GAF38035.1"/>
    </source>
</evidence>
<reference evidence="2 4" key="2">
    <citation type="journal article" date="2015" name="Genome Announc.">
        <title>Expanding the biotechnology potential of lactobacilli through comparative genomics of 213 strains and associated genera.</title>
        <authorList>
            <person name="Sun Z."/>
            <person name="Harris H.M."/>
            <person name="McCann A."/>
            <person name="Guo C."/>
            <person name="Argimon S."/>
            <person name="Zhang W."/>
            <person name="Yang X."/>
            <person name="Jeffery I.B."/>
            <person name="Cooney J.C."/>
            <person name="Kagawa T.F."/>
            <person name="Liu W."/>
            <person name="Song Y."/>
            <person name="Salvetti E."/>
            <person name="Wrobel A."/>
            <person name="Rasinkangas P."/>
            <person name="Parkhill J."/>
            <person name="Rea M.C."/>
            <person name="O'Sullivan O."/>
            <person name="Ritari J."/>
            <person name="Douillard F.P."/>
            <person name="Paul Ross R."/>
            <person name="Yang R."/>
            <person name="Briner A.E."/>
            <person name="Felis G.E."/>
            <person name="de Vos W.M."/>
            <person name="Barrangou R."/>
            <person name="Klaenhammer T.R."/>
            <person name="Caufield P.W."/>
            <person name="Cui Y."/>
            <person name="Zhang H."/>
            <person name="O'Toole P.W."/>
        </authorList>
    </citation>
    <scope>NUCLEOTIDE SEQUENCE [LARGE SCALE GENOMIC DNA]</scope>
    <source>
        <strain evidence="2 4">DSM 18382</strain>
    </source>
</reference>
<dbReference type="Proteomes" id="UP000051966">
    <property type="component" value="Unassembled WGS sequence"/>
</dbReference>
<organism evidence="1 3">
    <name type="scientific">Lentilactobacillus farraginis DSM 18382 = JCM 14108</name>
    <dbReference type="NCBI Taxonomy" id="1423743"/>
    <lineage>
        <taxon>Bacteria</taxon>
        <taxon>Bacillati</taxon>
        <taxon>Bacillota</taxon>
        <taxon>Bacilli</taxon>
        <taxon>Lactobacillales</taxon>
        <taxon>Lactobacillaceae</taxon>
        <taxon>Lentilactobacillus</taxon>
    </lineage>
</organism>
<dbReference type="AlphaFoldDB" id="X0QHG2"/>
<dbReference type="PATRIC" id="fig|1423743.5.peg.753"/>
<accession>X0QHG2</accession>
<dbReference type="EMBL" id="AZFY01000109">
    <property type="protein sequence ID" value="KRM05350.1"/>
    <property type="molecule type" value="Genomic_DNA"/>
</dbReference>
<dbReference type="EMBL" id="BAKI01000064">
    <property type="protein sequence ID" value="GAF38035.1"/>
    <property type="molecule type" value="Genomic_DNA"/>
</dbReference>
<reference evidence="1" key="1">
    <citation type="journal article" date="2014" name="Genome Announc.">
        <title>Draft Genome Sequences of Two Lactobacillus Strains, L. farraginis JCM 14108T and L. composti JCM 14202T, Isolated from Compost of Distilled Shochu Residue.</title>
        <authorList>
            <person name="Yuki M."/>
            <person name="Oshima K."/>
            <person name="Suda W."/>
            <person name="Kitahara M."/>
            <person name="Kitamura K."/>
            <person name="Iida T."/>
            <person name="Hattori M."/>
            <person name="Ohkuma M."/>
        </authorList>
    </citation>
    <scope>NUCLEOTIDE SEQUENCE [LARGE SCALE GENOMIC DNA]</scope>
    <source>
        <strain evidence="1">JCM 14108</strain>
    </source>
</reference>
<protein>
    <recommendedName>
        <fullName evidence="5">Helix-turn-helix domain-containing protein</fullName>
    </recommendedName>
</protein>
<evidence type="ECO:0008006" key="5">
    <source>
        <dbReference type="Google" id="ProtNLM"/>
    </source>
</evidence>
<keyword evidence="4" id="KW-1185">Reference proteome</keyword>
<sequence length="85" mass="9740">MATKAPVEAAVHSVKETAKKMRTDVGNVYALIKMGYIKPMILGSKMISNIEIDRFLSQYAGVDLKSEIRHFKQNPDEWRKEHHVL</sequence>
<gene>
    <name evidence="2" type="ORF">FD41_GL000738</name>
    <name evidence="1" type="ORF">JCM14108_3134</name>
</gene>